<feature type="non-terminal residue" evidence="1">
    <location>
        <position position="1"/>
    </location>
</feature>
<organism evidence="1">
    <name type="scientific">marine sediment metagenome</name>
    <dbReference type="NCBI Taxonomy" id="412755"/>
    <lineage>
        <taxon>unclassified sequences</taxon>
        <taxon>metagenomes</taxon>
        <taxon>ecological metagenomes</taxon>
    </lineage>
</organism>
<name>X1PU29_9ZZZZ</name>
<comment type="caution">
    <text evidence="1">The sequence shown here is derived from an EMBL/GenBank/DDBJ whole genome shotgun (WGS) entry which is preliminary data.</text>
</comment>
<gene>
    <name evidence="1" type="ORF">S06H3_52220</name>
</gene>
<dbReference type="PANTHER" id="PTHR18964">
    <property type="entry name" value="ROK (REPRESSOR, ORF, KINASE) FAMILY"/>
    <property type="match status" value="1"/>
</dbReference>
<dbReference type="AlphaFoldDB" id="X1PU29"/>
<dbReference type="Gene3D" id="3.30.420.40">
    <property type="match status" value="1"/>
</dbReference>
<dbReference type="PANTHER" id="PTHR18964:SF149">
    <property type="entry name" value="BIFUNCTIONAL UDP-N-ACETYLGLUCOSAMINE 2-EPIMERASE_N-ACETYLMANNOSAMINE KINASE"/>
    <property type="match status" value="1"/>
</dbReference>
<dbReference type="InterPro" id="IPR043129">
    <property type="entry name" value="ATPase_NBD"/>
</dbReference>
<sequence>ALSSEPAIVKLITEAIISGDKSDLKNILEKRELNILDVIKAAEEGDKLAIRIYHEAGMYLGMGLANLVNLLNPELIVISGEGVKAGDLLFKSMRKSFKENCFPSLKEKIDIKIEKLGNFAWARGAATLVSRIIFKEPTILENKELLMVSHN</sequence>
<proteinExistence type="predicted"/>
<dbReference type="SUPFAM" id="SSF53067">
    <property type="entry name" value="Actin-like ATPase domain"/>
    <property type="match status" value="1"/>
</dbReference>
<evidence type="ECO:0000313" key="1">
    <source>
        <dbReference type="EMBL" id="GAI42605.1"/>
    </source>
</evidence>
<reference evidence="1" key="1">
    <citation type="journal article" date="2014" name="Front. Microbiol.">
        <title>High frequency of phylogenetically diverse reductive dehalogenase-homologous genes in deep subseafloor sedimentary metagenomes.</title>
        <authorList>
            <person name="Kawai M."/>
            <person name="Futagami T."/>
            <person name="Toyoda A."/>
            <person name="Takaki Y."/>
            <person name="Nishi S."/>
            <person name="Hori S."/>
            <person name="Arai W."/>
            <person name="Tsubouchi T."/>
            <person name="Morono Y."/>
            <person name="Uchiyama I."/>
            <person name="Ito T."/>
            <person name="Fujiyama A."/>
            <person name="Inagaki F."/>
            <person name="Takami H."/>
        </authorList>
    </citation>
    <scope>NUCLEOTIDE SEQUENCE</scope>
    <source>
        <strain evidence="1">Expedition CK06-06</strain>
    </source>
</reference>
<dbReference type="Pfam" id="PF00480">
    <property type="entry name" value="ROK"/>
    <property type="match status" value="1"/>
</dbReference>
<dbReference type="EMBL" id="BARV01033196">
    <property type="protein sequence ID" value="GAI42605.1"/>
    <property type="molecule type" value="Genomic_DNA"/>
</dbReference>
<protein>
    <recommendedName>
        <fullName evidence="2">ROK family protein</fullName>
    </recommendedName>
</protein>
<evidence type="ECO:0008006" key="2">
    <source>
        <dbReference type="Google" id="ProtNLM"/>
    </source>
</evidence>
<accession>X1PU29</accession>
<dbReference type="InterPro" id="IPR000600">
    <property type="entry name" value="ROK"/>
</dbReference>